<evidence type="ECO:0000256" key="1">
    <source>
        <dbReference type="SAM" id="MobiDB-lite"/>
    </source>
</evidence>
<feature type="compositionally biased region" description="Polar residues" evidence="1">
    <location>
        <begin position="131"/>
        <end position="146"/>
    </location>
</feature>
<feature type="compositionally biased region" description="Pro residues" evidence="1">
    <location>
        <begin position="175"/>
        <end position="185"/>
    </location>
</feature>
<evidence type="ECO:0000313" key="2">
    <source>
        <dbReference type="EMBL" id="KKK39782.1"/>
    </source>
</evidence>
<feature type="region of interest" description="Disordered" evidence="1">
    <location>
        <begin position="89"/>
        <end position="268"/>
    </location>
</feature>
<comment type="caution">
    <text evidence="2">The sequence shown here is derived from an EMBL/GenBank/DDBJ whole genome shotgun (WGS) entry which is preliminary data.</text>
</comment>
<dbReference type="Proteomes" id="UP000034166">
    <property type="component" value="Unassembled WGS sequence"/>
</dbReference>
<feature type="compositionally biased region" description="Polar residues" evidence="1">
    <location>
        <begin position="224"/>
        <end position="251"/>
    </location>
</feature>
<keyword evidence="3" id="KW-1185">Reference proteome</keyword>
<protein>
    <submittedName>
        <fullName evidence="2">Uncharacterized protein</fullName>
    </submittedName>
</protein>
<dbReference type="EMBL" id="LAYY01000001">
    <property type="protein sequence ID" value="KKK39782.1"/>
    <property type="molecule type" value="Genomic_DNA"/>
</dbReference>
<feature type="compositionally biased region" description="Basic and acidic residues" evidence="1">
    <location>
        <begin position="107"/>
        <end position="120"/>
    </location>
</feature>
<sequence>MEMAFLSFDDDYLNLSQTWKLLLDPHIVELPPVFFVRDKEYEGNFMSNKAKGALAMVLAGAVTFSVTNSFLPEPMNLIAKELSLHMSGDSRKTGLIKKPEIAVTDTNPKEAQKGASDDSARPISNPAMKANANSSQTGGNKATKTITQQPSVSSSTATASQSSGPAPKASAPAKAAPPAPSPPKPASVKSPVEPASPVPAAEPASSAPAPKPANRTQAEPVRNPNENAAVNATVKSENAATTNRGQENSQAAKDKGTANREQNGKKDN</sequence>
<evidence type="ECO:0000313" key="3">
    <source>
        <dbReference type="Proteomes" id="UP000034166"/>
    </source>
</evidence>
<dbReference type="PATRIC" id="fig|1408103.3.peg.74"/>
<feature type="compositionally biased region" description="Low complexity" evidence="1">
    <location>
        <begin position="147"/>
        <end position="174"/>
    </location>
</feature>
<feature type="compositionally biased region" description="Basic and acidic residues" evidence="1">
    <location>
        <begin position="252"/>
        <end position="268"/>
    </location>
</feature>
<reference evidence="2 3" key="1">
    <citation type="submission" date="2015-04" db="EMBL/GenBank/DDBJ databases">
        <title>Taxonomic description and genome sequence of Bacillus campisalis sp. nov., a novel member of the genus Bacillus isolated from solar saltern.</title>
        <authorList>
            <person name="Mathan Kumar R."/>
            <person name="Kaur G."/>
            <person name="Kumar A."/>
            <person name="Singh N.K."/>
            <person name="Kaur N."/>
            <person name="Kumar N."/>
            <person name="Mayilraj S."/>
        </authorList>
    </citation>
    <scope>NUCLEOTIDE SEQUENCE [LARGE SCALE GENOMIC DNA]</scope>
    <source>
        <strain evidence="2 3">SA2-6</strain>
    </source>
</reference>
<feature type="compositionally biased region" description="Basic and acidic residues" evidence="1">
    <location>
        <begin position="89"/>
        <end position="100"/>
    </location>
</feature>
<name>A0A0M2T3D2_9BACI</name>
<organism evidence="2 3">
    <name type="scientific">Mesobacillus campisalis</name>
    <dbReference type="NCBI Taxonomy" id="1408103"/>
    <lineage>
        <taxon>Bacteria</taxon>
        <taxon>Bacillati</taxon>
        <taxon>Bacillota</taxon>
        <taxon>Bacilli</taxon>
        <taxon>Bacillales</taxon>
        <taxon>Bacillaceae</taxon>
        <taxon>Mesobacillus</taxon>
    </lineage>
</organism>
<proteinExistence type="predicted"/>
<dbReference type="AlphaFoldDB" id="A0A0M2T3D2"/>
<gene>
    <name evidence="2" type="ORF">WQ57_00335</name>
</gene>
<feature type="compositionally biased region" description="Low complexity" evidence="1">
    <location>
        <begin position="186"/>
        <end position="208"/>
    </location>
</feature>
<accession>A0A0M2T3D2</accession>